<gene>
    <name evidence="1" type="ORF">IMZ08_01785</name>
</gene>
<reference evidence="1 2" key="1">
    <citation type="submission" date="2020-10" db="EMBL/GenBank/DDBJ databases">
        <title>Bacillus sp. HD4P25, an endophyte from a halophyte.</title>
        <authorList>
            <person name="Sun J.-Q."/>
        </authorList>
    </citation>
    <scope>NUCLEOTIDE SEQUENCE [LARGE SCALE GENOMIC DNA]</scope>
    <source>
        <strain evidence="1 2">YIM 93174</strain>
    </source>
</reference>
<evidence type="ECO:0000313" key="1">
    <source>
        <dbReference type="EMBL" id="MBE4906787.1"/>
    </source>
</evidence>
<dbReference type="RefSeq" id="WP_193534278.1">
    <property type="nucleotide sequence ID" value="NZ_JADCLJ010000006.1"/>
</dbReference>
<accession>A0ABR9QE69</accession>
<evidence type="ECO:0000313" key="2">
    <source>
        <dbReference type="Proteomes" id="UP001516662"/>
    </source>
</evidence>
<sequence length="126" mass="14224">MNDLLKKIVTNVKAALDQTSYAVKDKVDILLQKPTLSIEDLAVFIATHPEASFKTRELLGLRFTTYEVKMGRLTMKLDTKGGTVGNILELHVGSPEETLFQFHSYKNNKATDKPLRLPHELNELVQ</sequence>
<protein>
    <submittedName>
        <fullName evidence="1">Uncharacterized protein</fullName>
    </submittedName>
</protein>
<organism evidence="1 2">
    <name type="scientific">Litchfieldia luteola</name>
    <dbReference type="NCBI Taxonomy" id="682179"/>
    <lineage>
        <taxon>Bacteria</taxon>
        <taxon>Bacillati</taxon>
        <taxon>Bacillota</taxon>
        <taxon>Bacilli</taxon>
        <taxon>Bacillales</taxon>
        <taxon>Bacillaceae</taxon>
        <taxon>Litchfieldia</taxon>
    </lineage>
</organism>
<comment type="caution">
    <text evidence="1">The sequence shown here is derived from an EMBL/GenBank/DDBJ whole genome shotgun (WGS) entry which is preliminary data.</text>
</comment>
<name>A0ABR9QE69_9BACI</name>
<dbReference type="Proteomes" id="UP001516662">
    <property type="component" value="Unassembled WGS sequence"/>
</dbReference>
<keyword evidence="2" id="KW-1185">Reference proteome</keyword>
<proteinExistence type="predicted"/>
<dbReference type="EMBL" id="JADCLJ010000006">
    <property type="protein sequence ID" value="MBE4906787.1"/>
    <property type="molecule type" value="Genomic_DNA"/>
</dbReference>